<reference evidence="2" key="1">
    <citation type="submission" date="2017-02" db="EMBL/GenBank/DDBJ databases">
        <title>Comparative genomics and description of representatives of a novel lineage of planctomycetes thriving in anoxic sediments.</title>
        <authorList>
            <person name="Spring S."/>
            <person name="Bunk B."/>
            <person name="Sproer C."/>
        </authorList>
    </citation>
    <scope>NUCLEOTIDE SEQUENCE [LARGE SCALE GENOMIC DNA]</scope>
    <source>
        <strain evidence="2">ST-NAGAB-D1</strain>
    </source>
</reference>
<dbReference type="AlphaFoldDB" id="A0A1U9NGQ0"/>
<evidence type="ECO:0000313" key="1">
    <source>
        <dbReference type="EMBL" id="AQT67112.1"/>
    </source>
</evidence>
<proteinExistence type="predicted"/>
<organism evidence="1 2">
    <name type="scientific">Anaerohalosphaera lusitana</name>
    <dbReference type="NCBI Taxonomy" id="1936003"/>
    <lineage>
        <taxon>Bacteria</taxon>
        <taxon>Pseudomonadati</taxon>
        <taxon>Planctomycetota</taxon>
        <taxon>Phycisphaerae</taxon>
        <taxon>Sedimentisphaerales</taxon>
        <taxon>Anaerohalosphaeraceae</taxon>
        <taxon>Anaerohalosphaera</taxon>
    </lineage>
</organism>
<sequence>MSEVYPSDNELLNLMSDEDTGVEYIPTGAAPYYLHFRKLLYRLLLATKRANDLRVFAEGGLEIGVKPGKYWSGTSLIEYGGSVGNALADEQASIFVYLDSAGQLVVDEYAAFPDMSQEVHVRLAVVRTSGGEVVEITDARDHHSISVPAMNSASSGVGTIEGHTVNDLLTADDSGSVHTNSGATGPVTLTLPAGAAAGTRFGFAVQASQVLYVDPGAAAILDDCGQTAGKSKYASTLGECIELMADANGDWVTISKRGVWMEEA</sequence>
<dbReference type="STRING" id="1936003.STSP2_00253"/>
<dbReference type="EMBL" id="CP019791">
    <property type="protein sequence ID" value="AQT67112.1"/>
    <property type="molecule type" value="Genomic_DNA"/>
</dbReference>
<accession>A0A1U9NGQ0</accession>
<dbReference type="RefSeq" id="WP_146659085.1">
    <property type="nucleotide sequence ID" value="NZ_CP019791.1"/>
</dbReference>
<dbReference type="KEGG" id="alus:STSP2_00253"/>
<evidence type="ECO:0000313" key="2">
    <source>
        <dbReference type="Proteomes" id="UP000189674"/>
    </source>
</evidence>
<dbReference type="Proteomes" id="UP000189674">
    <property type="component" value="Chromosome"/>
</dbReference>
<keyword evidence="2" id="KW-1185">Reference proteome</keyword>
<protein>
    <submittedName>
        <fullName evidence="1">Uncharacterized protein</fullName>
    </submittedName>
</protein>
<name>A0A1U9NGQ0_9BACT</name>
<gene>
    <name evidence="1" type="ORF">STSP2_00253</name>
</gene>